<keyword evidence="13" id="KW-0282">Flagellum</keyword>
<evidence type="ECO:0000256" key="6">
    <source>
        <dbReference type="ARBA" id="ARBA00022989"/>
    </source>
</evidence>
<dbReference type="KEGG" id="hfv:R50_0503"/>
<dbReference type="PIRSF" id="PIRSF004862">
    <property type="entry name" value="FliF"/>
    <property type="match status" value="1"/>
</dbReference>
<dbReference type="InterPro" id="IPR043427">
    <property type="entry name" value="YscJ/FliF"/>
</dbReference>
<keyword evidence="13" id="KW-0969">Cilium</keyword>
<evidence type="ECO:0000256" key="5">
    <source>
        <dbReference type="ARBA" id="ARBA00022692"/>
    </source>
</evidence>
<dbReference type="GO" id="GO:0071973">
    <property type="term" value="P:bacterial-type flagellum-dependent cell motility"/>
    <property type="evidence" value="ECO:0007669"/>
    <property type="project" value="InterPro"/>
</dbReference>
<dbReference type="InterPro" id="IPR045851">
    <property type="entry name" value="AMP-bd_C_sf"/>
</dbReference>
<evidence type="ECO:0000256" key="7">
    <source>
        <dbReference type="ARBA" id="ARBA00023136"/>
    </source>
</evidence>
<keyword evidence="14" id="KW-1185">Reference proteome</keyword>
<organism evidence="13 14">
    <name type="scientific">Candidatus Hydrogenisulfobacillus filiaventi</name>
    <dbReference type="NCBI Taxonomy" id="2707344"/>
    <lineage>
        <taxon>Bacteria</taxon>
        <taxon>Bacillati</taxon>
        <taxon>Bacillota</taxon>
        <taxon>Clostridia</taxon>
        <taxon>Eubacteriales</taxon>
        <taxon>Clostridiales Family XVII. Incertae Sedis</taxon>
        <taxon>Candidatus Hydrogenisulfobacillus</taxon>
    </lineage>
</organism>
<dbReference type="InterPro" id="IPR013556">
    <property type="entry name" value="Flag_M-ring_C"/>
</dbReference>
<protein>
    <recommendedName>
        <fullName evidence="9">Flagellar M-ring protein</fullName>
    </recommendedName>
</protein>
<dbReference type="PRINTS" id="PR01009">
    <property type="entry name" value="FLGMRINGFLIF"/>
</dbReference>
<dbReference type="InterPro" id="IPR000067">
    <property type="entry name" value="FlgMring_FliF"/>
</dbReference>
<dbReference type="Proteomes" id="UP000503399">
    <property type="component" value="Chromosome"/>
</dbReference>
<feature type="compositionally biased region" description="Polar residues" evidence="10">
    <location>
        <begin position="340"/>
        <end position="353"/>
    </location>
</feature>
<proteinExistence type="inferred from homology"/>
<dbReference type="GO" id="GO:0005886">
    <property type="term" value="C:plasma membrane"/>
    <property type="evidence" value="ECO:0007669"/>
    <property type="project" value="UniProtKB-SubCell"/>
</dbReference>
<gene>
    <name evidence="13" type="ORF">R50_0503</name>
</gene>
<keyword evidence="4" id="KW-1003">Cell membrane</keyword>
<keyword evidence="7" id="KW-0472">Membrane</keyword>
<evidence type="ECO:0000259" key="12">
    <source>
        <dbReference type="Pfam" id="PF08345"/>
    </source>
</evidence>
<keyword evidence="5" id="KW-0812">Transmembrane</keyword>
<comment type="function">
    <text evidence="9">The M ring may be actively involved in energy transduction.</text>
</comment>
<evidence type="ECO:0000313" key="13">
    <source>
        <dbReference type="EMBL" id="CAB1128009.1"/>
    </source>
</evidence>
<feature type="compositionally biased region" description="Low complexity" evidence="10">
    <location>
        <begin position="311"/>
        <end position="339"/>
    </location>
</feature>
<evidence type="ECO:0000256" key="3">
    <source>
        <dbReference type="ARBA" id="ARBA00007971"/>
    </source>
</evidence>
<evidence type="ECO:0000256" key="4">
    <source>
        <dbReference type="ARBA" id="ARBA00022475"/>
    </source>
</evidence>
<comment type="subcellular location">
    <subcellularLocation>
        <location evidence="1 9">Bacterial flagellum basal body</location>
    </subcellularLocation>
    <subcellularLocation>
        <location evidence="2">Cell membrane</location>
        <topology evidence="2">Multi-pass membrane protein</topology>
    </subcellularLocation>
</comment>
<dbReference type="NCBIfam" id="TIGR00206">
    <property type="entry name" value="fliF"/>
    <property type="match status" value="1"/>
</dbReference>
<comment type="similarity">
    <text evidence="3 9">Belongs to the FliF family.</text>
</comment>
<dbReference type="InterPro" id="IPR006182">
    <property type="entry name" value="FliF_N_dom"/>
</dbReference>
<evidence type="ECO:0000256" key="10">
    <source>
        <dbReference type="SAM" id="MobiDB-lite"/>
    </source>
</evidence>
<feature type="region of interest" description="Disordered" evidence="10">
    <location>
        <begin position="297"/>
        <end position="353"/>
    </location>
</feature>
<dbReference type="PANTHER" id="PTHR30046">
    <property type="entry name" value="FLAGELLAR M-RING PROTEIN"/>
    <property type="match status" value="1"/>
</dbReference>
<accession>A0A6F8ZEI2</accession>
<feature type="domain" description="Flagellar M-ring N-terminal" evidence="11">
    <location>
        <begin position="48"/>
        <end position="220"/>
    </location>
</feature>
<evidence type="ECO:0000256" key="9">
    <source>
        <dbReference type="PIRNR" id="PIRNR004862"/>
    </source>
</evidence>
<evidence type="ECO:0000256" key="8">
    <source>
        <dbReference type="ARBA" id="ARBA00023143"/>
    </source>
</evidence>
<dbReference type="Gene3D" id="3.30.300.30">
    <property type="match status" value="1"/>
</dbReference>
<evidence type="ECO:0000313" key="14">
    <source>
        <dbReference type="Proteomes" id="UP000503399"/>
    </source>
</evidence>
<evidence type="ECO:0000256" key="2">
    <source>
        <dbReference type="ARBA" id="ARBA00004651"/>
    </source>
</evidence>
<feature type="domain" description="Flagellar M-ring C-terminal" evidence="12">
    <location>
        <begin position="258"/>
        <end position="403"/>
    </location>
</feature>
<evidence type="ECO:0000256" key="1">
    <source>
        <dbReference type="ARBA" id="ARBA00004117"/>
    </source>
</evidence>
<dbReference type="GO" id="GO:0009431">
    <property type="term" value="C:bacterial-type flagellum basal body, MS ring"/>
    <property type="evidence" value="ECO:0007669"/>
    <property type="project" value="InterPro"/>
</dbReference>
<reference evidence="13 14" key="1">
    <citation type="submission" date="2020-02" db="EMBL/GenBank/DDBJ databases">
        <authorList>
            <person name="Hogendoorn C."/>
        </authorList>
    </citation>
    <scope>NUCLEOTIDE SEQUENCE [LARGE SCALE GENOMIC DNA]</scope>
    <source>
        <strain evidence="13">R501</strain>
    </source>
</reference>
<keyword evidence="13" id="KW-0966">Cell projection</keyword>
<sequence length="526" mass="54306">MNRNVAAWWGRLKAWWEPKSLTQKLKLGGVAALALALLAVGGRILWGPHWTPLYTNLSPAVAGQITAQLTQMKVPYELTDGGRTILVPAKDVDQARVTLADHNVPQSGTVGLPALNSFTLGETDQELALSQLLATEQELAQTIDSIRGVHASRVLINEPPPSLFGESGNPPTASVFVDLNPGAALSNGQVQGIMNLVAHAVPGLKPDQVSVVDQYGTLLSARAGLSGPAAALAGLSGSELKATEATDAAIASQVQSMLNQVLGPGQAVVRVQAQLNFASGTQTSTTYGTGVVSRTSVSKQTSTSQGGTVIPAGATGNTPTYPAAGTTGPSSSSSSTTTTQYLVPSTRTTTSTPAGSISRLTVAVAVNRRLSPAQVRNLTSLVSQAAGLNPARGDKVTVMGLPFNQTALKQALAAMHAAQVARRDRRYAEAGAAVLAALGLLLWVRSLSRRWGGRLALKANPPAALAGAGGEGALSPASVAALLKTLEKPAPATPADAARQQISEWAARDPEAVARVLRAWVSEDER</sequence>
<keyword evidence="8 9" id="KW-0975">Bacterial flagellum</keyword>
<name>A0A6F8ZEI2_9FIRM</name>
<evidence type="ECO:0000259" key="11">
    <source>
        <dbReference type="Pfam" id="PF01514"/>
    </source>
</evidence>
<dbReference type="Pfam" id="PF08345">
    <property type="entry name" value="YscJ_FliF_C"/>
    <property type="match status" value="1"/>
</dbReference>
<dbReference type="AlphaFoldDB" id="A0A6F8ZEI2"/>
<dbReference type="EMBL" id="LR778114">
    <property type="protein sequence ID" value="CAB1128009.1"/>
    <property type="molecule type" value="Genomic_DNA"/>
</dbReference>
<keyword evidence="6" id="KW-1133">Transmembrane helix</keyword>
<dbReference type="Pfam" id="PF01514">
    <property type="entry name" value="YscJ_FliF"/>
    <property type="match status" value="1"/>
</dbReference>
<dbReference type="GO" id="GO:0003774">
    <property type="term" value="F:cytoskeletal motor activity"/>
    <property type="evidence" value="ECO:0007669"/>
    <property type="project" value="InterPro"/>
</dbReference>
<dbReference type="PANTHER" id="PTHR30046:SF0">
    <property type="entry name" value="FLAGELLAR M-RING PROTEIN"/>
    <property type="match status" value="1"/>
</dbReference>